<keyword evidence="1" id="KW-0446">Lipid-binding</keyword>
<dbReference type="InterPro" id="IPR043168">
    <property type="entry name" value="DegV_C"/>
</dbReference>
<evidence type="ECO:0000313" key="3">
    <source>
        <dbReference type="Proteomes" id="UP000284779"/>
    </source>
</evidence>
<name>A0A413R8U5_9FIRM</name>
<dbReference type="GO" id="GO:0008289">
    <property type="term" value="F:lipid binding"/>
    <property type="evidence" value="ECO:0007669"/>
    <property type="project" value="UniProtKB-KW"/>
</dbReference>
<dbReference type="PROSITE" id="PS51482">
    <property type="entry name" value="DEGV"/>
    <property type="match status" value="1"/>
</dbReference>
<dbReference type="Proteomes" id="UP000284779">
    <property type="component" value="Unassembled WGS sequence"/>
</dbReference>
<dbReference type="InterPro" id="IPR003797">
    <property type="entry name" value="DegV"/>
</dbReference>
<dbReference type="PANTHER" id="PTHR33434:SF2">
    <property type="entry name" value="FATTY ACID-BINDING PROTEIN TM_1468"/>
    <property type="match status" value="1"/>
</dbReference>
<accession>A0A413R8U5</accession>
<dbReference type="RefSeq" id="WP_117970417.1">
    <property type="nucleotide sequence ID" value="NZ_CATWJF010000021.1"/>
</dbReference>
<dbReference type="Gene3D" id="3.40.50.10170">
    <property type="match status" value="1"/>
</dbReference>
<proteinExistence type="predicted"/>
<comment type="caution">
    <text evidence="2">The sequence shown here is derived from an EMBL/GenBank/DDBJ whole genome shotgun (WGS) entry which is preliminary data.</text>
</comment>
<dbReference type="InterPro" id="IPR050270">
    <property type="entry name" value="DegV_domain_contain"/>
</dbReference>
<dbReference type="PANTHER" id="PTHR33434">
    <property type="entry name" value="DEGV DOMAIN-CONTAINING PROTEIN DR_1986-RELATED"/>
    <property type="match status" value="1"/>
</dbReference>
<organism evidence="2 3">
    <name type="scientific">Eubacterium ventriosum</name>
    <dbReference type="NCBI Taxonomy" id="39496"/>
    <lineage>
        <taxon>Bacteria</taxon>
        <taxon>Bacillati</taxon>
        <taxon>Bacillota</taxon>
        <taxon>Clostridia</taxon>
        <taxon>Eubacteriales</taxon>
        <taxon>Eubacteriaceae</taxon>
        <taxon>Eubacterium</taxon>
    </lineage>
</organism>
<protein>
    <submittedName>
        <fullName evidence="2">DegV family protein</fullName>
    </submittedName>
</protein>
<dbReference type="Gene3D" id="3.30.1180.10">
    <property type="match status" value="1"/>
</dbReference>
<sequence>MIKFMVDSGSDYDVNEAKEKGIAFVPLSITFDNDTYKDGIEISRSEFYKRMREEDIFPKTAQPSPQAFLDVFEEAKANGDQIIGVMLSGGISGTYQSANIAKDMAEYDGIHLIDSKTAVYAIKIMVDYGMQLKDEGKTVDEIVEALEELKSRISINLAIDNLENLYKGGRLTKMQAGFGNFAKLKPVISIPEGTLIVKGKFIGRKKAIAGLVSYIEGMDLDERFPIYGIYSDGTENLDNFVKKVEEKGIKFKECYQIGPTIGTHVGPETFGFIAVEKAKN</sequence>
<keyword evidence="3" id="KW-1185">Reference proteome</keyword>
<dbReference type="SUPFAM" id="SSF82549">
    <property type="entry name" value="DAK1/DegV-like"/>
    <property type="match status" value="1"/>
</dbReference>
<evidence type="ECO:0000256" key="1">
    <source>
        <dbReference type="ARBA" id="ARBA00023121"/>
    </source>
</evidence>
<dbReference type="Pfam" id="PF02645">
    <property type="entry name" value="DegV"/>
    <property type="match status" value="1"/>
</dbReference>
<dbReference type="AlphaFoldDB" id="A0A413R8U5"/>
<dbReference type="NCBIfam" id="TIGR00762">
    <property type="entry name" value="DegV"/>
    <property type="match status" value="1"/>
</dbReference>
<dbReference type="EMBL" id="QSFD01000005">
    <property type="protein sequence ID" value="RHA18677.1"/>
    <property type="molecule type" value="Genomic_DNA"/>
</dbReference>
<gene>
    <name evidence="2" type="ORF">DW944_06290</name>
</gene>
<evidence type="ECO:0000313" key="2">
    <source>
        <dbReference type="EMBL" id="RHA18677.1"/>
    </source>
</evidence>
<reference evidence="2 3" key="1">
    <citation type="submission" date="2018-08" db="EMBL/GenBank/DDBJ databases">
        <title>A genome reference for cultivated species of the human gut microbiota.</title>
        <authorList>
            <person name="Zou Y."/>
            <person name="Xue W."/>
            <person name="Luo G."/>
        </authorList>
    </citation>
    <scope>NUCLEOTIDE SEQUENCE [LARGE SCALE GENOMIC DNA]</scope>
    <source>
        <strain evidence="2 3">AM44-11BH</strain>
    </source>
</reference>